<dbReference type="STRING" id="1079859.SAMN04515674_101603"/>
<reference evidence="1 2" key="1">
    <citation type="submission" date="2016-10" db="EMBL/GenBank/DDBJ databases">
        <authorList>
            <person name="de Groot N.N."/>
        </authorList>
    </citation>
    <scope>NUCLEOTIDE SEQUENCE [LARGE SCALE GENOMIC DNA]</scope>
    <source>
        <strain evidence="2">E92,LMG 26720,CCM 7988</strain>
    </source>
</reference>
<proteinExistence type="predicted"/>
<dbReference type="Pfam" id="PF19268">
    <property type="entry name" value="CIS_TMP"/>
    <property type="match status" value="1"/>
</dbReference>
<dbReference type="OrthoDB" id="1488184at2"/>
<accession>A0A1I5N5E9</accession>
<dbReference type="AlphaFoldDB" id="A0A1I5N5E9"/>
<dbReference type="InterPro" id="IPR045538">
    <property type="entry name" value="CIS_TMP"/>
</dbReference>
<name>A0A1I5N5E9_9BACT</name>
<dbReference type="EMBL" id="FOXH01000001">
    <property type="protein sequence ID" value="SFP16832.1"/>
    <property type="molecule type" value="Genomic_DNA"/>
</dbReference>
<dbReference type="RefSeq" id="WP_143095133.1">
    <property type="nucleotide sequence ID" value="NZ_FOXH01000001.1"/>
</dbReference>
<evidence type="ECO:0000313" key="1">
    <source>
        <dbReference type="EMBL" id="SFP16832.1"/>
    </source>
</evidence>
<protein>
    <submittedName>
        <fullName evidence="1">Uncharacterized protein</fullName>
    </submittedName>
</protein>
<gene>
    <name evidence="1" type="ORF">SAMN04515674_101603</name>
</gene>
<organism evidence="1 2">
    <name type="scientific">Pseudarcicella hirudinis</name>
    <dbReference type="NCBI Taxonomy" id="1079859"/>
    <lineage>
        <taxon>Bacteria</taxon>
        <taxon>Pseudomonadati</taxon>
        <taxon>Bacteroidota</taxon>
        <taxon>Cytophagia</taxon>
        <taxon>Cytophagales</taxon>
        <taxon>Flectobacillaceae</taxon>
        <taxon>Pseudarcicella</taxon>
    </lineage>
</organism>
<sequence length="487" mass="55840">MHQIQKQIIEMELPDGADVLNWQEKIVAICNDSLASQMSRLFDEISPETQMSMDRIYLDLGIIDGDDFEEKLLKMVESQLSAFLKKEYSIQNKRKNPSQKTFLQKSFPQNGSADFSKFGSFLFFLENGTVGWWTSSGFLSEVENHWAEVLSPDLSERKQQIMLLKKVLIKPIPMTRIINQFSVDFLWKVINDLIENAGVKIEALQKAVAIFEESLGQVLKKSTVFDIKTEVLNQIIESVLLDKSLIVSDLYGIFSESILKKRLLSQTESTTFLEVLAQDFKENFAEKTEGLNTEKYKKAALGFEEKAGDYKVGKSEEIESRKTSQSKEIYIENAGLVILYPFLKEYLKACEVADDEKILKVNEAVHLLQYLVTSQLETSENELVLNKILCGLPLDFPVKKAFGITPEQQQHGENLLDAVIRYWTVMKNTSREGLQLSFLRRNGKLSRQPDGWLLQIEQAPYDMLLEELPWGYSVVSLPYMKEMIFVE</sequence>
<evidence type="ECO:0000313" key="2">
    <source>
        <dbReference type="Proteomes" id="UP000199306"/>
    </source>
</evidence>
<keyword evidence="2" id="KW-1185">Reference proteome</keyword>
<dbReference type="Proteomes" id="UP000199306">
    <property type="component" value="Unassembled WGS sequence"/>
</dbReference>